<dbReference type="Proteomes" id="UP000259273">
    <property type="component" value="Unassembled WGS sequence"/>
</dbReference>
<dbReference type="PANTHER" id="PTHR42877">
    <property type="entry name" value="L-ORNITHINE N(5)-MONOOXYGENASE-RELATED"/>
    <property type="match status" value="1"/>
</dbReference>
<dbReference type="Gene3D" id="3.50.50.60">
    <property type="entry name" value="FAD/NAD(P)-binding domain"/>
    <property type="match status" value="2"/>
</dbReference>
<dbReference type="GO" id="GO:0004497">
    <property type="term" value="F:monooxygenase activity"/>
    <property type="evidence" value="ECO:0007669"/>
    <property type="project" value="UniProtKB-KW"/>
</dbReference>
<evidence type="ECO:0000313" key="2">
    <source>
        <dbReference type="Proteomes" id="UP000259273"/>
    </source>
</evidence>
<protein>
    <submittedName>
        <fullName evidence="1">4-hydroxyacetophenone monooxygenase</fullName>
    </submittedName>
</protein>
<evidence type="ECO:0000313" key="1">
    <source>
        <dbReference type="EMBL" id="HAN26711.1"/>
    </source>
</evidence>
<dbReference type="AlphaFoldDB" id="A0A3C1KJD9"/>
<dbReference type="InterPro" id="IPR036188">
    <property type="entry name" value="FAD/NAD-bd_sf"/>
</dbReference>
<proteinExistence type="predicted"/>
<accession>A0A3C1KJD9</accession>
<dbReference type="SUPFAM" id="SSF51905">
    <property type="entry name" value="FAD/NAD(P)-binding domain"/>
    <property type="match status" value="2"/>
</dbReference>
<organism evidence="1 2">
    <name type="scientific">Haliea salexigens</name>
    <dbReference type="NCBI Taxonomy" id="287487"/>
    <lineage>
        <taxon>Bacteria</taxon>
        <taxon>Pseudomonadati</taxon>
        <taxon>Pseudomonadota</taxon>
        <taxon>Gammaproteobacteria</taxon>
        <taxon>Cellvibrionales</taxon>
        <taxon>Halieaceae</taxon>
        <taxon>Haliea</taxon>
    </lineage>
</organism>
<dbReference type="InterPro" id="IPR051209">
    <property type="entry name" value="FAD-bind_Monooxygenase_sf"/>
</dbReference>
<name>A0A3C1KJD9_9GAMM</name>
<dbReference type="Pfam" id="PF13738">
    <property type="entry name" value="Pyr_redox_3"/>
    <property type="match status" value="1"/>
</dbReference>
<comment type="caution">
    <text evidence="1">The sequence shown here is derived from an EMBL/GenBank/DDBJ whole genome shotgun (WGS) entry which is preliminary data.</text>
</comment>
<dbReference type="EMBL" id="DMND01000052">
    <property type="protein sequence ID" value="HAN26711.1"/>
    <property type="molecule type" value="Genomic_DNA"/>
</dbReference>
<gene>
    <name evidence="1" type="ORF">DCP75_03125</name>
</gene>
<sequence>MSHSNSHQVIIIGAGMSGICMGVRLKEMGIDDFVILEKSAGVGGTWYDNTYPGACCDVPSVLYSYSFEPNPNWSRKYSPHDEIRAYFEHCADKYGLRDRLRLSTAVHSAEFNEAAGEWQVTLESGEVLRGRALVSGLGQLNIPRTPAFAGAETFAGEQFHSARWRHDIDLQGKRVAVVGNAASALQFIPHVAREAAQLYVYQRSANYVVKRNDSDYSEGAKRRFARWPWLQKLHRAAVYLRGELLFYPVLRNSRLLRPLWEKWARDHLQEHIDDPTLRRELTPDYPVGCKRILVADDYYQAFARDNVELVTAAITGVDVDGVVSVDGEARPVDVIIYGTGFNTSAMLSGVNFVGSGGRSLADAWAQGAEAYRGVCVAGFPNLFMLYGPNTNLGSNSIIFMVERQVRYAAACIEKLLTHDLHSLDVNAAAMRAYNDHMQGELAGTVWVANCDSWYKNAAGKVVNNWPNSTLYYWWHMRGPDFADFDMR</sequence>
<keyword evidence="1" id="KW-0503">Monooxygenase</keyword>
<dbReference type="PANTHER" id="PTHR42877:SF4">
    <property type="entry name" value="FAD_NAD(P)-BINDING DOMAIN-CONTAINING PROTEIN-RELATED"/>
    <property type="match status" value="1"/>
</dbReference>
<reference evidence="1 2" key="1">
    <citation type="journal article" date="2018" name="Nat. Biotechnol.">
        <title>A standardized bacterial taxonomy based on genome phylogeny substantially revises the tree of life.</title>
        <authorList>
            <person name="Parks D.H."/>
            <person name="Chuvochina M."/>
            <person name="Waite D.W."/>
            <person name="Rinke C."/>
            <person name="Skarshewski A."/>
            <person name="Chaumeil P.A."/>
            <person name="Hugenholtz P."/>
        </authorList>
    </citation>
    <scope>NUCLEOTIDE SEQUENCE [LARGE SCALE GENOMIC DNA]</scope>
    <source>
        <strain evidence="1">UBA9158</strain>
    </source>
</reference>
<dbReference type="STRING" id="1121937.GCA_000423125_02234"/>
<keyword evidence="1" id="KW-0560">Oxidoreductase</keyword>